<evidence type="ECO:0000259" key="3">
    <source>
        <dbReference type="PROSITE" id="PS50250"/>
    </source>
</evidence>
<reference evidence="4" key="1">
    <citation type="journal article" date="2021" name="Nat. Commun.">
        <title>Genomic analyses provide insights into spinach domestication and the genetic basis of agronomic traits.</title>
        <authorList>
            <person name="Cai X."/>
            <person name="Sun X."/>
            <person name="Xu C."/>
            <person name="Sun H."/>
            <person name="Wang X."/>
            <person name="Ge C."/>
            <person name="Zhang Z."/>
            <person name="Wang Q."/>
            <person name="Fei Z."/>
            <person name="Jiao C."/>
            <person name="Wang Q."/>
        </authorList>
    </citation>
    <scope>NUCLEOTIDE SEQUENCE [LARGE SCALE GENOMIC DNA]</scope>
    <source>
        <strain evidence="4">cv. Varoflay</strain>
    </source>
</reference>
<dbReference type="GO" id="GO:0008541">
    <property type="term" value="C:proteasome regulatory particle, lid subcomplex"/>
    <property type="evidence" value="ECO:0000318"/>
    <property type="project" value="GO_Central"/>
</dbReference>
<dbReference type="RefSeq" id="XP_021862400.2">
    <property type="nucleotide sequence ID" value="XM_022006708.2"/>
</dbReference>
<dbReference type="PANTHER" id="PTHR10539">
    <property type="entry name" value="26S PROTEASOME NON-ATPASE REGULATORY SUBUNIT 13"/>
    <property type="match status" value="1"/>
</dbReference>
<dbReference type="GO" id="GO:0005829">
    <property type="term" value="C:cytosol"/>
    <property type="evidence" value="ECO:0000318"/>
    <property type="project" value="GO_Central"/>
</dbReference>
<dbReference type="GeneID" id="110801360"/>
<accession>A0A9R0J9C3</accession>
<gene>
    <name evidence="5" type="primary">LOC110801360</name>
</gene>
<dbReference type="Proteomes" id="UP000813463">
    <property type="component" value="Chromosome 6"/>
</dbReference>
<evidence type="ECO:0000313" key="4">
    <source>
        <dbReference type="Proteomes" id="UP000813463"/>
    </source>
</evidence>
<dbReference type="PANTHER" id="PTHR10539:SF0">
    <property type="entry name" value="26S PROTEASOME NON-ATPASE REGULATORY SUBUNIT 13"/>
    <property type="match status" value="1"/>
</dbReference>
<proteinExistence type="inferred from homology"/>
<dbReference type="KEGG" id="soe:110801360"/>
<evidence type="ECO:0000313" key="5">
    <source>
        <dbReference type="RefSeq" id="XP_021862400.2"/>
    </source>
</evidence>
<feature type="domain" description="PCI" evidence="3">
    <location>
        <begin position="174"/>
        <end position="347"/>
    </location>
</feature>
<dbReference type="Pfam" id="PF01399">
    <property type="entry name" value="PCI"/>
    <property type="match status" value="1"/>
</dbReference>
<dbReference type="GO" id="GO:0005198">
    <property type="term" value="F:structural molecule activity"/>
    <property type="evidence" value="ECO:0000318"/>
    <property type="project" value="GO_Central"/>
</dbReference>
<dbReference type="Pfam" id="PF22037">
    <property type="entry name" value="PSD13_N"/>
    <property type="match status" value="1"/>
</dbReference>
<dbReference type="SUPFAM" id="SSF46785">
    <property type="entry name" value="Winged helix' DNA-binding domain"/>
    <property type="match status" value="1"/>
</dbReference>
<dbReference type="SMART" id="SM00088">
    <property type="entry name" value="PINT"/>
    <property type="match status" value="1"/>
</dbReference>
<organism evidence="4 5">
    <name type="scientific">Spinacia oleracea</name>
    <name type="common">Spinach</name>
    <dbReference type="NCBI Taxonomy" id="3562"/>
    <lineage>
        <taxon>Eukaryota</taxon>
        <taxon>Viridiplantae</taxon>
        <taxon>Streptophyta</taxon>
        <taxon>Embryophyta</taxon>
        <taxon>Tracheophyta</taxon>
        <taxon>Spermatophyta</taxon>
        <taxon>Magnoliopsida</taxon>
        <taxon>eudicotyledons</taxon>
        <taxon>Gunneridae</taxon>
        <taxon>Pentapetalae</taxon>
        <taxon>Caryophyllales</taxon>
        <taxon>Chenopodiaceae</taxon>
        <taxon>Chenopodioideae</taxon>
        <taxon>Anserineae</taxon>
        <taxon>Spinacia</taxon>
    </lineage>
</organism>
<comment type="similarity">
    <text evidence="1">Belongs to the proteasome subunit S11 family.</text>
</comment>
<evidence type="ECO:0000256" key="2">
    <source>
        <dbReference type="ARBA" id="ARBA00022942"/>
    </source>
</evidence>
<reference evidence="5" key="2">
    <citation type="submission" date="2025-08" db="UniProtKB">
        <authorList>
            <consortium name="RefSeq"/>
        </authorList>
    </citation>
    <scope>IDENTIFICATION</scope>
    <source>
        <tissue evidence="5">Leaf</tissue>
    </source>
</reference>
<protein>
    <submittedName>
        <fullName evidence="5">26S proteasome non-ATPase regulatory subunit 13 homolog B</fullName>
    </submittedName>
</protein>
<dbReference type="InterPro" id="IPR035298">
    <property type="entry name" value="PSMD13"/>
</dbReference>
<dbReference type="AlphaFoldDB" id="A0A9R0J9C3"/>
<name>A0A9R0J9C3_SPIOL</name>
<dbReference type="GO" id="GO:0005634">
    <property type="term" value="C:nucleus"/>
    <property type="evidence" value="ECO:0000318"/>
    <property type="project" value="GO_Central"/>
</dbReference>
<sequence>MSALQYLDTLRSAHPELGEWYNTLADLYQKKLWHQLTLELEKFVALAVFQAGDALIQLYHNFITDFETKINLLKLAHFAVIVSRQYAEKEAAIGYLEGVTEKLHATKENRIEEPVLYIKMQIALFKLEQGEQKECKKLLDNGKTTLDSMTDIDPSVYASFYWVSSQYHKARQEFAEFYKNALLYLAYTSVESLSESFKLDLAFDLSLSALLGENIYNFGELLAHPILKSLLGTKVEWLYYILQAFNTGDLIRYQELCNVHKDALNAQPALVANERKLLEKINILCLMEIIFNRPAEDRTIPLKVIAERTRLSIEDVEYLLMKSLSVHLIEGIIDQMEGTVHVSWVQPRVLGIPQITSLRDRLDSWLGKVNTALLSVEAETPDLVAS</sequence>
<dbReference type="InterPro" id="IPR036390">
    <property type="entry name" value="WH_DNA-bd_sf"/>
</dbReference>
<dbReference type="GO" id="GO:0006511">
    <property type="term" value="P:ubiquitin-dependent protein catabolic process"/>
    <property type="evidence" value="ECO:0000318"/>
    <property type="project" value="GO_Central"/>
</dbReference>
<evidence type="ECO:0000256" key="1">
    <source>
        <dbReference type="ARBA" id="ARBA00006207"/>
    </source>
</evidence>
<keyword evidence="2 5" id="KW-0647">Proteasome</keyword>
<keyword evidence="4" id="KW-1185">Reference proteome</keyword>
<dbReference type="PROSITE" id="PS50250">
    <property type="entry name" value="PCI"/>
    <property type="match status" value="1"/>
</dbReference>
<dbReference type="InterPro" id="IPR054179">
    <property type="entry name" value="PSD13_N"/>
</dbReference>
<dbReference type="InterPro" id="IPR000717">
    <property type="entry name" value="PCI_dom"/>
</dbReference>